<dbReference type="Pfam" id="PF01485">
    <property type="entry name" value="IBR"/>
    <property type="match status" value="1"/>
</dbReference>
<keyword evidence="9" id="KW-0862">Zinc</keyword>
<evidence type="ECO:0000256" key="4">
    <source>
        <dbReference type="ARBA" id="ARBA00022679"/>
    </source>
</evidence>
<evidence type="ECO:0000256" key="3">
    <source>
        <dbReference type="ARBA" id="ARBA00012251"/>
    </source>
</evidence>
<comment type="pathway">
    <text evidence="2">Protein modification; protein ubiquitination.</text>
</comment>
<dbReference type="GO" id="GO:0016567">
    <property type="term" value="P:protein ubiquitination"/>
    <property type="evidence" value="ECO:0007669"/>
    <property type="project" value="InterPro"/>
</dbReference>
<evidence type="ECO:0000259" key="11">
    <source>
        <dbReference type="PROSITE" id="PS51873"/>
    </source>
</evidence>
<dbReference type="SMART" id="SM00647">
    <property type="entry name" value="IBR"/>
    <property type="match status" value="2"/>
</dbReference>
<evidence type="ECO:0000256" key="6">
    <source>
        <dbReference type="ARBA" id="ARBA00022737"/>
    </source>
</evidence>
<keyword evidence="8" id="KW-0833">Ubl conjugation pathway</keyword>
<dbReference type="InterPro" id="IPR044066">
    <property type="entry name" value="TRIAD_supradom"/>
</dbReference>
<dbReference type="InterPro" id="IPR006575">
    <property type="entry name" value="RWD_dom"/>
</dbReference>
<evidence type="ECO:0000256" key="9">
    <source>
        <dbReference type="ARBA" id="ARBA00022833"/>
    </source>
</evidence>
<dbReference type="SUPFAM" id="SSF57850">
    <property type="entry name" value="RING/U-box"/>
    <property type="match status" value="2"/>
</dbReference>
<sequence length="416" mass="47619">MALESIFSDQPDQLQYAIKEEGEHTSIDGSICVHLPKLDRTITVRATDCKGTKEVEVNYLPPLTLTFDLPYDYPSSSAPRFSIRAAWIGRTEREQLCTSLKNCWYDYPGMPILFTWIQTLQEEATKLLADKTKIDLDQIDQEEEACSSEKRMREMSDYEERAMQNDFEKGWYDCEVKRLECLREGCESGATQAQLKLALSEDEYERYDSLLLAGTLDLMSDIVICPRIACGAHVLLDAEQLSGTSLTPNLGRCPICHYTFCIICKKTYHGLEPCAIDAGMREELLTQYEKASEAEREEMIKRFGGRKRLEKQIEALKNDRWLESNSKPCPTCRIKIEKRDGCNKMHCAKCNGNFCWLCGRVLNKNAPYDHFNVPGSSNCFNRLFEGITDSDSDEGDDNNWIPFAVEEDNLDDIEFH</sequence>
<organism evidence="12 13">
    <name type="scientific">Toxocara canis</name>
    <name type="common">Canine roundworm</name>
    <dbReference type="NCBI Taxonomy" id="6265"/>
    <lineage>
        <taxon>Eukaryota</taxon>
        <taxon>Metazoa</taxon>
        <taxon>Ecdysozoa</taxon>
        <taxon>Nematoda</taxon>
        <taxon>Chromadorea</taxon>
        <taxon>Rhabditida</taxon>
        <taxon>Spirurina</taxon>
        <taxon>Ascaridomorpha</taxon>
        <taxon>Ascaridoidea</taxon>
        <taxon>Toxocaridae</taxon>
        <taxon>Toxocara</taxon>
    </lineage>
</organism>
<dbReference type="InterPro" id="IPR002867">
    <property type="entry name" value="IBR_dom"/>
</dbReference>
<evidence type="ECO:0000313" key="12">
    <source>
        <dbReference type="EMBL" id="KHN81255.1"/>
    </source>
</evidence>
<dbReference type="Gene3D" id="3.10.110.10">
    <property type="entry name" value="Ubiquitin Conjugating Enzyme"/>
    <property type="match status" value="1"/>
</dbReference>
<dbReference type="PROSITE" id="PS50908">
    <property type="entry name" value="RWD"/>
    <property type="match status" value="1"/>
</dbReference>
<evidence type="ECO:0000313" key="13">
    <source>
        <dbReference type="Proteomes" id="UP000031036"/>
    </source>
</evidence>
<dbReference type="EC" id="2.3.2.31" evidence="3"/>
<feature type="domain" description="RWD" evidence="10">
    <location>
        <begin position="1"/>
        <end position="127"/>
    </location>
</feature>
<dbReference type="CDD" id="cd23820">
    <property type="entry name" value="RWD_RNF14"/>
    <property type="match status" value="1"/>
</dbReference>
<evidence type="ECO:0000256" key="2">
    <source>
        <dbReference type="ARBA" id="ARBA00004906"/>
    </source>
</evidence>
<evidence type="ECO:0000256" key="7">
    <source>
        <dbReference type="ARBA" id="ARBA00022771"/>
    </source>
</evidence>
<dbReference type="CDD" id="cd20341">
    <property type="entry name" value="BRcat_RBR_RNF14"/>
    <property type="match status" value="1"/>
</dbReference>
<evidence type="ECO:0000259" key="10">
    <source>
        <dbReference type="PROSITE" id="PS50908"/>
    </source>
</evidence>
<dbReference type="OrthoDB" id="69641at2759"/>
<dbReference type="PROSITE" id="PS51873">
    <property type="entry name" value="TRIAD"/>
    <property type="match status" value="1"/>
</dbReference>
<dbReference type="CDD" id="cd20354">
    <property type="entry name" value="Rcat_RBR_RNF14"/>
    <property type="match status" value="1"/>
</dbReference>
<dbReference type="PANTHER" id="PTHR11685">
    <property type="entry name" value="RBR FAMILY RING FINGER AND IBR DOMAIN-CONTAINING"/>
    <property type="match status" value="1"/>
</dbReference>
<evidence type="ECO:0000256" key="5">
    <source>
        <dbReference type="ARBA" id="ARBA00022723"/>
    </source>
</evidence>
<keyword evidence="7" id="KW-0863">Zinc-finger</keyword>
<dbReference type="STRING" id="6265.A0A0B2VJS9"/>
<name>A0A0B2VJS9_TOXCA</name>
<evidence type="ECO:0000256" key="1">
    <source>
        <dbReference type="ARBA" id="ARBA00001798"/>
    </source>
</evidence>
<feature type="domain" description="RING-type" evidence="11">
    <location>
        <begin position="139"/>
        <end position="383"/>
    </location>
</feature>
<dbReference type="GO" id="GO:0008270">
    <property type="term" value="F:zinc ion binding"/>
    <property type="evidence" value="ECO:0007669"/>
    <property type="project" value="UniProtKB-KW"/>
</dbReference>
<keyword evidence="5" id="KW-0479">Metal-binding</keyword>
<protein>
    <recommendedName>
        <fullName evidence="3">RBR-type E3 ubiquitin transferase</fullName>
        <ecNumber evidence="3">2.3.2.31</ecNumber>
    </recommendedName>
</protein>
<comment type="caution">
    <text evidence="12">The sequence shown here is derived from an EMBL/GenBank/DDBJ whole genome shotgun (WGS) entry which is preliminary data.</text>
</comment>
<dbReference type="InterPro" id="IPR031127">
    <property type="entry name" value="E3_UB_ligase_RBR"/>
</dbReference>
<dbReference type="Gene3D" id="1.20.120.1750">
    <property type="match status" value="1"/>
</dbReference>
<dbReference type="AlphaFoldDB" id="A0A0B2VJS9"/>
<dbReference type="SUPFAM" id="SSF54495">
    <property type="entry name" value="UBC-like"/>
    <property type="match status" value="1"/>
</dbReference>
<comment type="catalytic activity">
    <reaction evidence="1">
        <text>[E2 ubiquitin-conjugating enzyme]-S-ubiquitinyl-L-cysteine + [acceptor protein]-L-lysine = [E2 ubiquitin-conjugating enzyme]-L-cysteine + [acceptor protein]-N(6)-ubiquitinyl-L-lysine.</text>
        <dbReference type="EC" id="2.3.2.31"/>
    </reaction>
</comment>
<dbReference type="InterPro" id="IPR016135">
    <property type="entry name" value="UBQ-conjugating_enzyme/RWD"/>
</dbReference>
<reference evidence="12 13" key="1">
    <citation type="submission" date="2014-11" db="EMBL/GenBank/DDBJ databases">
        <title>Genetic blueprint of the zoonotic pathogen Toxocara canis.</title>
        <authorList>
            <person name="Zhu X.-Q."/>
            <person name="Korhonen P.K."/>
            <person name="Cai H."/>
            <person name="Young N.D."/>
            <person name="Nejsum P."/>
            <person name="von Samson-Himmelstjerna G."/>
            <person name="Boag P.R."/>
            <person name="Tan P."/>
            <person name="Li Q."/>
            <person name="Min J."/>
            <person name="Yang Y."/>
            <person name="Wang X."/>
            <person name="Fang X."/>
            <person name="Hall R.S."/>
            <person name="Hofmann A."/>
            <person name="Sternberg P.W."/>
            <person name="Jex A.R."/>
            <person name="Gasser R.B."/>
        </authorList>
    </citation>
    <scope>NUCLEOTIDE SEQUENCE [LARGE SCALE GENOMIC DNA]</scope>
    <source>
        <strain evidence="12">PN_DK_2014</strain>
    </source>
</reference>
<dbReference type="Proteomes" id="UP000031036">
    <property type="component" value="Unassembled WGS sequence"/>
</dbReference>
<dbReference type="Gene3D" id="2.20.25.20">
    <property type="match status" value="1"/>
</dbReference>
<dbReference type="Pfam" id="PF22191">
    <property type="entry name" value="IBR_1"/>
    <property type="match status" value="1"/>
</dbReference>
<dbReference type="EMBL" id="JPKZ01001548">
    <property type="protein sequence ID" value="KHN81255.1"/>
    <property type="molecule type" value="Genomic_DNA"/>
</dbReference>
<keyword evidence="13" id="KW-1185">Reference proteome</keyword>
<dbReference type="GO" id="GO:0061630">
    <property type="term" value="F:ubiquitin protein ligase activity"/>
    <property type="evidence" value="ECO:0007669"/>
    <property type="project" value="UniProtKB-EC"/>
</dbReference>
<evidence type="ECO:0000256" key="8">
    <source>
        <dbReference type="ARBA" id="ARBA00022786"/>
    </source>
</evidence>
<keyword evidence="6" id="KW-0677">Repeat</keyword>
<dbReference type="SMART" id="SM00591">
    <property type="entry name" value="RWD"/>
    <property type="match status" value="1"/>
</dbReference>
<keyword evidence="4" id="KW-0808">Transferase</keyword>
<gene>
    <name evidence="12" type="primary">RNF14</name>
    <name evidence="12" type="ORF">Tcan_07135</name>
</gene>
<dbReference type="OMA" id="SVKWLEP"/>
<dbReference type="InterPro" id="IPR047548">
    <property type="entry name" value="Rcat_RBR_RNF14"/>
</dbReference>
<accession>A0A0B2VJS9</accession>
<dbReference type="Pfam" id="PF05773">
    <property type="entry name" value="RWD"/>
    <property type="match status" value="1"/>
</dbReference>
<proteinExistence type="predicted"/>